<dbReference type="Pfam" id="PF00361">
    <property type="entry name" value="Proton_antipo_M"/>
    <property type="match status" value="1"/>
</dbReference>
<keyword evidence="6 10" id="KW-0472">Membrane</keyword>
<reference evidence="12 14" key="1">
    <citation type="submission" date="2017-02" db="EMBL/GenBank/DDBJ databases">
        <title>Novel co-symbiosis in the unique lucinid bivalve Phacoides pectinatus.</title>
        <authorList>
            <person name="Lim S.J."/>
            <person name="Davis B.G."/>
            <person name="Gill D.E."/>
            <person name="Engel A.S."/>
            <person name="Anderson L.C."/>
            <person name="Campbell B.J."/>
        </authorList>
    </citation>
    <scope>NUCLEOTIDE SEQUENCE [LARGE SCALE GENOMIC DNA]</scope>
    <source>
        <strain evidence="12">LUC13016_P6</strain>
    </source>
</reference>
<feature type="transmembrane region" description="Helical" evidence="10">
    <location>
        <begin position="80"/>
        <end position="105"/>
    </location>
</feature>
<sequence length="503" mass="54059">MQEILWTEQGGLPILALLQLLPLLTALLVLPLKAARTRIGLALFGSGAELLLAIHLLAGFDREQSALQFAEHLTLFGPLAYHAAVDGVGVLFVLLTALLSLLMVVYSPIRTENAPRLLALILAAEAILMGLFTSIDLGWFLLLSVGEFMVVGALIAGWSHSPEKDVALARYYQFLGTAMLLTIIGVSMLGWHHHDTSGGAWSFDLFDLAGGHLDPDIQTVIFFLLFYGLAIRIPVFPLHGWLPSVAEHGTTALAPTFLLGLKVGVYGLIRFVLPILPDAVQRWQEFVVTFAVFGTFYAALLAMLQVNLRRLLAFAVVSHTSILFIGLFSLNHLAFTGSVLLSATFGLAITGLLITTGLVYQRTHTALLDRLGGLFDRIPLIGLAFFIAGLSIVGMPGTPGFDAAHLIMEAAMRRFGALVTIAAALGNVIAAGFLLWAFQRAFLAPASGDSATSRVARTSPGEALLALILILVLLGSGFYSEPWIELVEHSFVNLDALYADSGH</sequence>
<dbReference type="InterPro" id="IPR010227">
    <property type="entry name" value="NADH_Q_OxRdtase_chainM/4"/>
</dbReference>
<dbReference type="NCBIfam" id="TIGR01972">
    <property type="entry name" value="NDH_I_M"/>
    <property type="match status" value="1"/>
</dbReference>
<feature type="transmembrane region" description="Helical" evidence="10">
    <location>
        <begin position="117"/>
        <end position="133"/>
    </location>
</feature>
<comment type="similarity">
    <text evidence="2">Belongs to the complex I subunit 4 family.</text>
</comment>
<feature type="transmembrane region" description="Helical" evidence="10">
    <location>
        <begin position="139"/>
        <end position="159"/>
    </location>
</feature>
<dbReference type="Proteomes" id="UP000243361">
    <property type="component" value="Unassembled WGS sequence"/>
</dbReference>
<dbReference type="Proteomes" id="UP000250928">
    <property type="component" value="Unassembled WGS sequence"/>
</dbReference>
<evidence type="ECO:0000256" key="7">
    <source>
        <dbReference type="ARBA" id="ARBA00031584"/>
    </source>
</evidence>
<comment type="caution">
    <text evidence="12">The sequence shown here is derived from an EMBL/GenBank/DDBJ whole genome shotgun (WGS) entry which is preliminary data.</text>
</comment>
<feature type="transmembrane region" description="Helical" evidence="10">
    <location>
        <begin position="12"/>
        <end position="32"/>
    </location>
</feature>
<keyword evidence="14" id="KW-1185">Reference proteome</keyword>
<keyword evidence="4 9" id="KW-0812">Transmembrane</keyword>
<evidence type="ECO:0000313" key="12">
    <source>
        <dbReference type="EMBL" id="OQX33239.1"/>
    </source>
</evidence>
<feature type="transmembrane region" description="Helical" evidence="10">
    <location>
        <begin position="171"/>
        <end position="191"/>
    </location>
</feature>
<dbReference type="GO" id="GO:0042773">
    <property type="term" value="P:ATP synthesis coupled electron transport"/>
    <property type="evidence" value="ECO:0007669"/>
    <property type="project" value="InterPro"/>
</dbReference>
<feature type="transmembrane region" description="Helical" evidence="10">
    <location>
        <begin position="459"/>
        <end position="479"/>
    </location>
</feature>
<evidence type="ECO:0000256" key="6">
    <source>
        <dbReference type="ARBA" id="ARBA00023136"/>
    </source>
</evidence>
<feature type="transmembrane region" description="Helical" evidence="10">
    <location>
        <begin position="417"/>
        <end position="438"/>
    </location>
</feature>
<dbReference type="EMBL" id="PQCO01000262">
    <property type="protein sequence ID" value="PUD99351.1"/>
    <property type="molecule type" value="Genomic_DNA"/>
</dbReference>
<evidence type="ECO:0000256" key="2">
    <source>
        <dbReference type="ARBA" id="ARBA00009025"/>
    </source>
</evidence>
<dbReference type="EMBL" id="MUIE01000316">
    <property type="protein sequence ID" value="OQX33239.1"/>
    <property type="molecule type" value="Genomic_DNA"/>
</dbReference>
<feature type="transmembrane region" description="Helical" evidence="10">
    <location>
        <begin position="220"/>
        <end position="240"/>
    </location>
</feature>
<evidence type="ECO:0000313" key="14">
    <source>
        <dbReference type="Proteomes" id="UP000243361"/>
    </source>
</evidence>
<dbReference type="InterPro" id="IPR001750">
    <property type="entry name" value="ND/Mrp_TM"/>
</dbReference>
<feature type="transmembrane region" description="Helical" evidence="10">
    <location>
        <begin position="39"/>
        <end position="60"/>
    </location>
</feature>
<feature type="transmembrane region" description="Helical" evidence="10">
    <location>
        <begin position="339"/>
        <end position="360"/>
    </location>
</feature>
<feature type="transmembrane region" description="Helical" evidence="10">
    <location>
        <begin position="311"/>
        <end position="333"/>
    </location>
</feature>
<dbReference type="PANTHER" id="PTHR43507:SF1">
    <property type="entry name" value="NADH-UBIQUINONE OXIDOREDUCTASE CHAIN 4"/>
    <property type="match status" value="1"/>
</dbReference>
<evidence type="ECO:0000256" key="1">
    <source>
        <dbReference type="ARBA" id="ARBA00004127"/>
    </source>
</evidence>
<dbReference type="PANTHER" id="PTHR43507">
    <property type="entry name" value="NADH-UBIQUINONE OXIDOREDUCTASE CHAIN 4"/>
    <property type="match status" value="1"/>
</dbReference>
<dbReference type="GO" id="GO:0003954">
    <property type="term" value="F:NADH dehydrogenase activity"/>
    <property type="evidence" value="ECO:0007669"/>
    <property type="project" value="TreeGrafter"/>
</dbReference>
<dbReference type="GO" id="GO:0008137">
    <property type="term" value="F:NADH dehydrogenase (ubiquinone) activity"/>
    <property type="evidence" value="ECO:0007669"/>
    <property type="project" value="InterPro"/>
</dbReference>
<evidence type="ECO:0000259" key="11">
    <source>
        <dbReference type="Pfam" id="PF00361"/>
    </source>
</evidence>
<gene>
    <name evidence="12" type="ORF">B0D84_04895</name>
    <name evidence="13" type="ORF">C3L24_11160</name>
</gene>
<feature type="transmembrane region" description="Helical" evidence="10">
    <location>
        <begin position="285"/>
        <end position="304"/>
    </location>
</feature>
<evidence type="ECO:0000256" key="3">
    <source>
        <dbReference type="ARBA" id="ARBA00019906"/>
    </source>
</evidence>
<evidence type="ECO:0000256" key="10">
    <source>
        <dbReference type="SAM" id="Phobius"/>
    </source>
</evidence>
<dbReference type="GO" id="GO:0016020">
    <property type="term" value="C:membrane"/>
    <property type="evidence" value="ECO:0007669"/>
    <property type="project" value="UniProtKB-SubCell"/>
</dbReference>
<dbReference type="GO" id="GO:0012505">
    <property type="term" value="C:endomembrane system"/>
    <property type="evidence" value="ECO:0007669"/>
    <property type="project" value="UniProtKB-SubCell"/>
</dbReference>
<evidence type="ECO:0000313" key="15">
    <source>
        <dbReference type="Proteomes" id="UP000250928"/>
    </source>
</evidence>
<dbReference type="InterPro" id="IPR003918">
    <property type="entry name" value="NADH_UbQ_OxRdtase"/>
</dbReference>
<keyword evidence="5 10" id="KW-1133">Transmembrane helix</keyword>
<name>A0A657Q5B3_9GAMM</name>
<dbReference type="GO" id="GO:0015990">
    <property type="term" value="P:electron transport coupled proton transport"/>
    <property type="evidence" value="ECO:0007669"/>
    <property type="project" value="TreeGrafter"/>
</dbReference>
<reference evidence="13 15" key="2">
    <citation type="submission" date="2018-01" db="EMBL/GenBank/DDBJ databases">
        <title>Novel co-symbiosis in the lucinid bivalve Phacoides pectinatus.</title>
        <authorList>
            <person name="Lim S.J."/>
            <person name="Davis B.G."/>
            <person name="Gill D.E."/>
            <person name="Engel A.S."/>
            <person name="Anderson L.C."/>
            <person name="Campbell B.J."/>
        </authorList>
    </citation>
    <scope>NUCLEOTIDE SEQUENCE [LARGE SCALE GENOMIC DNA]</scope>
    <source>
        <strain evidence="13">N3_P5</strain>
    </source>
</reference>
<dbReference type="AlphaFoldDB" id="A0A657Q5B3"/>
<dbReference type="GO" id="GO:0048039">
    <property type="term" value="F:ubiquinone binding"/>
    <property type="evidence" value="ECO:0007669"/>
    <property type="project" value="TreeGrafter"/>
</dbReference>
<feature type="transmembrane region" description="Helical" evidence="10">
    <location>
        <begin position="380"/>
        <end position="397"/>
    </location>
</feature>
<evidence type="ECO:0000256" key="5">
    <source>
        <dbReference type="ARBA" id="ARBA00022989"/>
    </source>
</evidence>
<organism evidence="12 14">
    <name type="scientific">Candidatus Sedimenticola endophacoides</name>
    <dbReference type="NCBI Taxonomy" id="2548426"/>
    <lineage>
        <taxon>Bacteria</taxon>
        <taxon>Pseudomonadati</taxon>
        <taxon>Pseudomonadota</taxon>
        <taxon>Gammaproteobacteria</taxon>
        <taxon>Chromatiales</taxon>
        <taxon>Sedimenticolaceae</taxon>
        <taxon>Sedimenticola</taxon>
    </lineage>
</organism>
<comment type="subcellular location">
    <subcellularLocation>
        <location evidence="1">Endomembrane system</location>
        <topology evidence="1">Multi-pass membrane protein</topology>
    </subcellularLocation>
    <subcellularLocation>
        <location evidence="9">Membrane</location>
        <topology evidence="9">Multi-pass membrane protein</topology>
    </subcellularLocation>
</comment>
<proteinExistence type="inferred from homology"/>
<evidence type="ECO:0000313" key="13">
    <source>
        <dbReference type="EMBL" id="PUD99351.1"/>
    </source>
</evidence>
<feature type="domain" description="NADH:quinone oxidoreductase/Mrp antiporter transmembrane" evidence="11">
    <location>
        <begin position="153"/>
        <end position="425"/>
    </location>
</feature>
<evidence type="ECO:0000256" key="4">
    <source>
        <dbReference type="ARBA" id="ARBA00022692"/>
    </source>
</evidence>
<evidence type="ECO:0000256" key="8">
    <source>
        <dbReference type="ARBA" id="ARBA00032798"/>
    </source>
</evidence>
<feature type="transmembrane region" description="Helical" evidence="10">
    <location>
        <begin position="252"/>
        <end position="273"/>
    </location>
</feature>
<protein>
    <recommendedName>
        <fullName evidence="3">NADH-quinone oxidoreductase subunit M</fullName>
    </recommendedName>
    <alternativeName>
        <fullName evidence="7">NADH dehydrogenase I subunit M</fullName>
    </alternativeName>
    <alternativeName>
        <fullName evidence="8">NDH-1 subunit M</fullName>
    </alternativeName>
</protein>
<accession>A0A657Q5B3</accession>
<evidence type="ECO:0000256" key="9">
    <source>
        <dbReference type="RuleBase" id="RU000320"/>
    </source>
</evidence>